<feature type="domain" description="TonB-dependent receptor plug" evidence="4">
    <location>
        <begin position="116"/>
        <end position="256"/>
    </location>
</feature>
<dbReference type="NCBIfam" id="TIGR04057">
    <property type="entry name" value="SusC_RagA_signa"/>
    <property type="match status" value="1"/>
</dbReference>
<dbReference type="GO" id="GO:0015344">
    <property type="term" value="F:siderophore uptake transmembrane transporter activity"/>
    <property type="evidence" value="ECO:0007669"/>
    <property type="project" value="TreeGrafter"/>
</dbReference>
<keyword evidence="2" id="KW-0812">Transmembrane</keyword>
<evidence type="ECO:0000259" key="4">
    <source>
        <dbReference type="Pfam" id="PF07715"/>
    </source>
</evidence>
<comment type="caution">
    <text evidence="5">The sequence shown here is derived from an EMBL/GenBank/DDBJ whole genome shotgun (WGS) entry which is preliminary data.</text>
</comment>
<protein>
    <submittedName>
        <fullName evidence="5">SusC/RagA family TonB-linked outer membrane protein</fullName>
    </submittedName>
</protein>
<comment type="subcellular location">
    <subcellularLocation>
        <location evidence="2">Cell outer membrane</location>
        <topology evidence="2">Multi-pass membrane protein</topology>
    </subcellularLocation>
</comment>
<dbReference type="GO" id="GO:0009279">
    <property type="term" value="C:cell outer membrane"/>
    <property type="evidence" value="ECO:0007669"/>
    <property type="project" value="UniProtKB-SubCell"/>
</dbReference>
<name>A0A2W5F6B9_9SPHI</name>
<sequence>MKLFFRACFVFLLFLSLDTWGQNFKVNGVVRSASGNLPMEGVVVTDLKSHKMLVTDEGGAFAIELKDTSSLLRFSLVGFKTQTLKANKTDLVVLLVAEDKTVDEVIVTGYGQTSSKRGLPYQAPTVTGAELAQTRRTNFLNALAGRVPGLTVTSTSGMPGASASVMMRGGTSIGGNNQPLFVVDGVAMDNSTVDQSSIASASSSSQTGTANLALSNRNSDYTNRIADMNPEDIESVTILKGPEATAIYGSDGAGGAIVITTKKGKAGKARIGYGNSFTMAQVYRWPEIQKEYSRGTNGIYDPTATNAYGYYYFGPKYDDSTVFYDNMKHFFRTSFSQQQDLSVESGTKDLNFRISGTYVNQNGVVPNTKLTRYNFRFTAF</sequence>
<gene>
    <name evidence="5" type="ORF">DI598_07035</name>
</gene>
<keyword evidence="2" id="KW-0813">Transport</keyword>
<dbReference type="InterPro" id="IPR039426">
    <property type="entry name" value="TonB-dep_rcpt-like"/>
</dbReference>
<dbReference type="InterPro" id="IPR008969">
    <property type="entry name" value="CarboxyPept-like_regulatory"/>
</dbReference>
<dbReference type="Proteomes" id="UP000249645">
    <property type="component" value="Unassembled WGS sequence"/>
</dbReference>
<evidence type="ECO:0000313" key="5">
    <source>
        <dbReference type="EMBL" id="PZP49804.1"/>
    </source>
</evidence>
<organism evidence="5 6">
    <name type="scientific">Pseudopedobacter saltans</name>
    <dbReference type="NCBI Taxonomy" id="151895"/>
    <lineage>
        <taxon>Bacteria</taxon>
        <taxon>Pseudomonadati</taxon>
        <taxon>Bacteroidota</taxon>
        <taxon>Sphingobacteriia</taxon>
        <taxon>Sphingobacteriales</taxon>
        <taxon>Sphingobacteriaceae</taxon>
        <taxon>Pseudopedobacter</taxon>
    </lineage>
</organism>
<evidence type="ECO:0000256" key="1">
    <source>
        <dbReference type="ARBA" id="ARBA00022729"/>
    </source>
</evidence>
<dbReference type="InterPro" id="IPR012910">
    <property type="entry name" value="Plug_dom"/>
</dbReference>
<dbReference type="Gene3D" id="2.170.130.10">
    <property type="entry name" value="TonB-dependent receptor, plug domain"/>
    <property type="match status" value="1"/>
</dbReference>
<feature type="non-terminal residue" evidence="5">
    <location>
        <position position="380"/>
    </location>
</feature>
<dbReference type="SUPFAM" id="SSF56935">
    <property type="entry name" value="Porins"/>
    <property type="match status" value="1"/>
</dbReference>
<keyword evidence="1 3" id="KW-0732">Signal</keyword>
<proteinExistence type="inferred from homology"/>
<feature type="chain" id="PRO_5016130880" evidence="3">
    <location>
        <begin position="22"/>
        <end position="380"/>
    </location>
</feature>
<dbReference type="InterPro" id="IPR023997">
    <property type="entry name" value="TonB-dep_OMP_SusC/RagA_CS"/>
</dbReference>
<keyword evidence="2" id="KW-0472">Membrane</keyword>
<dbReference type="PROSITE" id="PS52016">
    <property type="entry name" value="TONB_DEPENDENT_REC_3"/>
    <property type="match status" value="1"/>
</dbReference>
<dbReference type="SUPFAM" id="SSF49464">
    <property type="entry name" value="Carboxypeptidase regulatory domain-like"/>
    <property type="match status" value="1"/>
</dbReference>
<feature type="signal peptide" evidence="3">
    <location>
        <begin position="1"/>
        <end position="21"/>
    </location>
</feature>
<evidence type="ECO:0000313" key="6">
    <source>
        <dbReference type="Proteomes" id="UP000249645"/>
    </source>
</evidence>
<keyword evidence="2" id="KW-1134">Transmembrane beta strand</keyword>
<dbReference type="PANTHER" id="PTHR30069">
    <property type="entry name" value="TONB-DEPENDENT OUTER MEMBRANE RECEPTOR"/>
    <property type="match status" value="1"/>
</dbReference>
<reference evidence="5 6" key="1">
    <citation type="submission" date="2017-11" db="EMBL/GenBank/DDBJ databases">
        <title>Infants hospitalized years apart are colonized by the same room-sourced microbial strains.</title>
        <authorList>
            <person name="Brooks B."/>
            <person name="Olm M.R."/>
            <person name="Firek B.A."/>
            <person name="Baker R."/>
            <person name="Thomas B.C."/>
            <person name="Morowitz M.J."/>
            <person name="Banfield J.F."/>
        </authorList>
    </citation>
    <scope>NUCLEOTIDE SEQUENCE [LARGE SCALE GENOMIC DNA]</scope>
    <source>
        <strain evidence="5">S2_009_000_R2_76</strain>
    </source>
</reference>
<dbReference type="AlphaFoldDB" id="A0A2W5F6B9"/>
<dbReference type="PANTHER" id="PTHR30069:SF29">
    <property type="entry name" value="HEMOGLOBIN AND HEMOGLOBIN-HAPTOGLOBIN-BINDING PROTEIN 1-RELATED"/>
    <property type="match status" value="1"/>
</dbReference>
<accession>A0A2W5F6B9</accession>
<evidence type="ECO:0000256" key="3">
    <source>
        <dbReference type="SAM" id="SignalP"/>
    </source>
</evidence>
<dbReference type="InterPro" id="IPR037066">
    <property type="entry name" value="Plug_dom_sf"/>
</dbReference>
<keyword evidence="2" id="KW-0998">Cell outer membrane</keyword>
<dbReference type="Pfam" id="PF13715">
    <property type="entry name" value="CarbopepD_reg_2"/>
    <property type="match status" value="1"/>
</dbReference>
<evidence type="ECO:0000256" key="2">
    <source>
        <dbReference type="PROSITE-ProRule" id="PRU01360"/>
    </source>
</evidence>
<dbReference type="EMBL" id="QFOI01000094">
    <property type="protein sequence ID" value="PZP49804.1"/>
    <property type="molecule type" value="Genomic_DNA"/>
</dbReference>
<dbReference type="Pfam" id="PF07715">
    <property type="entry name" value="Plug"/>
    <property type="match status" value="1"/>
</dbReference>
<comment type="similarity">
    <text evidence="2">Belongs to the TonB-dependent receptor family.</text>
</comment>
<dbReference type="GO" id="GO:0044718">
    <property type="term" value="P:siderophore transmembrane transport"/>
    <property type="evidence" value="ECO:0007669"/>
    <property type="project" value="TreeGrafter"/>
</dbReference>